<dbReference type="Proteomes" id="UP000246715">
    <property type="component" value="Segment"/>
</dbReference>
<reference evidence="2 3" key="1">
    <citation type="journal article" date="2007" name="Virology">
        <title>Sequence and annotation of the 314-kb MT325 and the 321-kb FR483 viruses that infect Chlorella Pbi.</title>
        <authorList>
            <person name="Fitzgerald L.A."/>
            <person name="Graves M.V."/>
            <person name="Li X."/>
            <person name="Feldblyum T."/>
            <person name="Hartigan J."/>
            <person name="Van Etten J.L."/>
        </authorList>
    </citation>
    <scope>NUCLEOTIDE SEQUENCE [LARGE SCALE GENOMIC DNA]</scope>
    <source>
        <strain evidence="2 3">MT325</strain>
    </source>
</reference>
<organism evidence="2 3">
    <name type="scientific">Paramecium bursaria Chlorella virus MT325</name>
    <name type="common">PBCV-MT325</name>
    <dbReference type="NCBI Taxonomy" id="346932"/>
    <lineage>
        <taxon>Viruses</taxon>
        <taxon>Varidnaviria</taxon>
        <taxon>Bamfordvirae</taxon>
        <taxon>Nucleocytoviricota</taxon>
        <taxon>Megaviricetes</taxon>
        <taxon>Algavirales</taxon>
        <taxon>Phycodnaviridae</taxon>
        <taxon>Chlorovirus</taxon>
        <taxon>Chlorovirus conductrix</taxon>
        <taxon>Paramecium bursaria Chlorella virus A1</taxon>
    </lineage>
</organism>
<dbReference type="EMBL" id="DQ491001">
    <property type="protein sequence ID" value="ABT13975.1"/>
    <property type="molecule type" value="Genomic_DNA"/>
</dbReference>
<keyword evidence="1" id="KW-0812">Transmembrane</keyword>
<name>A7IUF1_PBCVM</name>
<evidence type="ECO:0000313" key="2">
    <source>
        <dbReference type="EMBL" id="ABT13975.1"/>
    </source>
</evidence>
<evidence type="ECO:0000256" key="1">
    <source>
        <dbReference type="SAM" id="Phobius"/>
    </source>
</evidence>
<sequence>MFIITLLHLLVLAWALLAPFTKVLRVSYVLLMPFIMIHWILLDDSCALTLLENHLRGCNTKESFVHQFVSKIYNVPDGLIGSLMWVYAITTWLYAISQVTKEDFGEAFSN</sequence>
<protein>
    <submittedName>
        <fullName evidence="2">Uncharacterized protein M421L</fullName>
    </submittedName>
</protein>
<accession>A7IUF1</accession>
<feature type="transmembrane region" description="Helical" evidence="1">
    <location>
        <begin position="72"/>
        <end position="95"/>
    </location>
</feature>
<keyword evidence="1" id="KW-1133">Transmembrane helix</keyword>
<gene>
    <name evidence="2" type="primary">M421L</name>
    <name evidence="2" type="ORF">MT325_M421L</name>
</gene>
<evidence type="ECO:0000313" key="3">
    <source>
        <dbReference type="Proteomes" id="UP000246715"/>
    </source>
</evidence>
<proteinExistence type="predicted"/>
<organismHost>
    <name type="scientific">Paramecium bursaria</name>
    <dbReference type="NCBI Taxonomy" id="74790"/>
</organismHost>
<keyword evidence="1" id="KW-0472">Membrane</keyword>
<feature type="transmembrane region" description="Helical" evidence="1">
    <location>
        <begin position="27"/>
        <end position="51"/>
    </location>
</feature>